<dbReference type="KEGG" id="vg:19737753"/>
<sequence>MATAIQKELENIVVKERQNKKDTILMGLKVEVPWNYCDWASISFYDVRLESGILDMESIAVKYMTGCDIPPHVTLGITNKDQEANFQRFKELTRNIDLTSLSFACKEVICFPQSRASKELGANGRAVVMKLEASDDVKALRNVLFNIVPTPKDIFGPVLSDPVWYPHVTIGYVRADDEDNKNRFIKLAETFRSSKIKVIGWCE</sequence>
<dbReference type="EMBL" id="KJ801920">
    <property type="protein sequence ID" value="AID46545.1"/>
    <property type="molecule type" value="Genomic_DNA"/>
</dbReference>
<gene>
    <name evidence="1" type="ORF">fep_029</name>
</gene>
<keyword evidence="2" id="KW-1185">Reference proteome</keyword>
<dbReference type="InterPro" id="IPR009097">
    <property type="entry name" value="Cyclic_Pdiesterase"/>
</dbReference>
<dbReference type="RefSeq" id="YP_009046269.1">
    <property type="nucleotide sequence ID" value="NC_024447.1"/>
</dbReference>
<dbReference type="Proteomes" id="UP000101521">
    <property type="component" value="Segment"/>
</dbReference>
<protein>
    <submittedName>
        <fullName evidence="1">Uncharacterized protein</fullName>
    </submittedName>
</protein>
<evidence type="ECO:0000313" key="1">
    <source>
        <dbReference type="EMBL" id="AID46545.1"/>
    </source>
</evidence>
<name>A0A068EG18_9POXV</name>
<proteinExistence type="predicted"/>
<dbReference type="GeneID" id="19737753"/>
<dbReference type="SUPFAM" id="SSF55144">
    <property type="entry name" value="LigT-like"/>
    <property type="match status" value="1"/>
</dbReference>
<organism evidence="1 2">
    <name type="scientific">Pigeonpox virus</name>
    <dbReference type="NCBI Taxonomy" id="10264"/>
    <lineage>
        <taxon>Viruses</taxon>
        <taxon>Varidnaviria</taxon>
        <taxon>Bamfordvirae</taxon>
        <taxon>Nucleocytoviricota</taxon>
        <taxon>Pokkesviricetes</taxon>
        <taxon>Chitovirales</taxon>
        <taxon>Poxviridae</taxon>
        <taxon>Chordopoxvirinae</taxon>
        <taxon>Avipoxvirus</taxon>
        <taxon>Avipoxvirus pigeonpox</taxon>
    </lineage>
</organism>
<dbReference type="Gene3D" id="3.90.1140.10">
    <property type="entry name" value="Cyclic phosphodiesterase"/>
    <property type="match status" value="1"/>
</dbReference>
<reference evidence="1 2" key="1">
    <citation type="journal article" date="2014" name="BMC Genomics">
        <title>The complete genome sequences of poxviruses isolated from a penguin and a pigeon in South Africa and comparison to other sequenced avipoxviruses.</title>
        <authorList>
            <person name="Offerman K."/>
            <person name="Carulei O."/>
            <person name="van der Walt A.P."/>
            <person name="Douglass N."/>
            <person name="Williamson A.L."/>
        </authorList>
    </citation>
    <scope>NUCLEOTIDE SEQUENCE [LARGE SCALE GENOMIC DNA]</scope>
    <source>
        <strain evidence="1">FeP2</strain>
    </source>
</reference>
<accession>A0A068EG18</accession>
<evidence type="ECO:0000313" key="2">
    <source>
        <dbReference type="Proteomes" id="UP000101521"/>
    </source>
</evidence>